<accession>A0ACC2S3F9</accession>
<dbReference type="EMBL" id="QTSX02005885">
    <property type="protein sequence ID" value="KAJ9056706.1"/>
    <property type="molecule type" value="Genomic_DNA"/>
</dbReference>
<name>A0ACC2S3F9_9FUNG</name>
<proteinExistence type="predicted"/>
<keyword evidence="2" id="KW-1185">Reference proteome</keyword>
<sequence>MAIATYRPKTSISHHTLARFLAVSVQKHSCFPATAQGLSFYYKLITKASAPTKNIVLGMLYMTKLRAIGSPLLREHPGDLLFTACLLLAYDILDDTPYNLKGWSIISNFPKHQISLVVRSILCTLDYRLTIPPSTFNKYESLLMKYVSAPTSAPYSHSPNLWCLPRREVIPYKNLF</sequence>
<evidence type="ECO:0000313" key="2">
    <source>
        <dbReference type="Proteomes" id="UP001165960"/>
    </source>
</evidence>
<evidence type="ECO:0000313" key="1">
    <source>
        <dbReference type="EMBL" id="KAJ9056706.1"/>
    </source>
</evidence>
<gene>
    <name evidence="1" type="ORF">DSO57_1030205</name>
</gene>
<dbReference type="Proteomes" id="UP001165960">
    <property type="component" value="Unassembled WGS sequence"/>
</dbReference>
<comment type="caution">
    <text evidence="1">The sequence shown here is derived from an EMBL/GenBank/DDBJ whole genome shotgun (WGS) entry which is preliminary data.</text>
</comment>
<organism evidence="1 2">
    <name type="scientific">Entomophthora muscae</name>
    <dbReference type="NCBI Taxonomy" id="34485"/>
    <lineage>
        <taxon>Eukaryota</taxon>
        <taxon>Fungi</taxon>
        <taxon>Fungi incertae sedis</taxon>
        <taxon>Zoopagomycota</taxon>
        <taxon>Entomophthoromycotina</taxon>
        <taxon>Entomophthoromycetes</taxon>
        <taxon>Entomophthorales</taxon>
        <taxon>Entomophthoraceae</taxon>
        <taxon>Entomophthora</taxon>
    </lineage>
</organism>
<protein>
    <submittedName>
        <fullName evidence="1">Uncharacterized protein</fullName>
    </submittedName>
</protein>
<reference evidence="1" key="1">
    <citation type="submission" date="2022-04" db="EMBL/GenBank/DDBJ databases">
        <title>Genome of the entomopathogenic fungus Entomophthora muscae.</title>
        <authorList>
            <person name="Elya C."/>
            <person name="Lovett B.R."/>
            <person name="Lee E."/>
            <person name="Macias A.M."/>
            <person name="Hajek A.E."/>
            <person name="De Bivort B.L."/>
            <person name="Kasson M.T."/>
            <person name="De Fine Licht H.H."/>
            <person name="Stajich J.E."/>
        </authorList>
    </citation>
    <scope>NUCLEOTIDE SEQUENCE</scope>
    <source>
        <strain evidence="1">Berkeley</strain>
    </source>
</reference>